<name>A0A1I0K9V2_9FIRM</name>
<dbReference type="Proteomes" id="UP000198508">
    <property type="component" value="Unassembled WGS sequence"/>
</dbReference>
<accession>A0A1I0K9V2</accession>
<proteinExistence type="predicted"/>
<dbReference type="InterPro" id="IPR053746">
    <property type="entry name" value="Viral_HT_Connector_Assembly"/>
</dbReference>
<dbReference type="RefSeq" id="WP_092371799.1">
    <property type="nucleotide sequence ID" value="NZ_DAINWJ010000136.1"/>
</dbReference>
<dbReference type="InterPro" id="IPR021146">
    <property type="entry name" value="Phage_gp6-like_head-tail"/>
</dbReference>
<keyword evidence="2" id="KW-1185">Reference proteome</keyword>
<dbReference type="GeneID" id="93281380"/>
<dbReference type="Gene3D" id="1.10.246.150">
    <property type="match status" value="1"/>
</dbReference>
<evidence type="ECO:0000313" key="1">
    <source>
        <dbReference type="EMBL" id="SEU20871.1"/>
    </source>
</evidence>
<protein>
    <submittedName>
        <fullName evidence="1">Phage gp6-like head-tail connector protein</fullName>
    </submittedName>
</protein>
<organism evidence="1 2">
    <name type="scientific">Enterocloster lavalensis</name>
    <dbReference type="NCBI Taxonomy" id="460384"/>
    <lineage>
        <taxon>Bacteria</taxon>
        <taxon>Bacillati</taxon>
        <taxon>Bacillota</taxon>
        <taxon>Clostridia</taxon>
        <taxon>Lachnospirales</taxon>
        <taxon>Lachnospiraceae</taxon>
        <taxon>Enterocloster</taxon>
    </lineage>
</organism>
<sequence length="119" mass="13048">MTDVEKLKLLTGESDDKLLSLLLEDATEFVLAYTGRTKVVTGMEKTVRDLAVIALNRMGTEGESSRSAAGESYSFEDAPKQVYDVLDRFRLARVGGKIYEAKTEQAAEVLSPGSDPKKE</sequence>
<dbReference type="Pfam" id="PF05135">
    <property type="entry name" value="Phage_connect_1"/>
    <property type="match status" value="1"/>
</dbReference>
<reference evidence="2" key="1">
    <citation type="submission" date="2016-10" db="EMBL/GenBank/DDBJ databases">
        <authorList>
            <person name="Varghese N."/>
            <person name="Submissions S."/>
        </authorList>
    </citation>
    <scope>NUCLEOTIDE SEQUENCE [LARGE SCALE GENOMIC DNA]</scope>
    <source>
        <strain evidence="2">NLAE-zl-G277</strain>
    </source>
</reference>
<dbReference type="EMBL" id="FOIM01000057">
    <property type="protein sequence ID" value="SEU20871.1"/>
    <property type="molecule type" value="Genomic_DNA"/>
</dbReference>
<evidence type="ECO:0000313" key="2">
    <source>
        <dbReference type="Proteomes" id="UP000198508"/>
    </source>
</evidence>
<dbReference type="AlphaFoldDB" id="A0A1I0K9V2"/>
<gene>
    <name evidence="1" type="ORF">SAMN05216313_15711</name>
</gene>
<dbReference type="STRING" id="460384.SAMN05216313_15711"/>